<keyword evidence="7 12" id="KW-0808">Transferase</keyword>
<dbReference type="Gene3D" id="2.40.30.20">
    <property type="match status" value="2"/>
</dbReference>
<evidence type="ECO:0000256" key="4">
    <source>
        <dbReference type="ARBA" id="ARBA00012827"/>
    </source>
</evidence>
<evidence type="ECO:0000256" key="8">
    <source>
        <dbReference type="ARBA" id="ARBA00022737"/>
    </source>
</evidence>
<accession>A0ABZ1C058</accession>
<evidence type="ECO:0000256" key="7">
    <source>
        <dbReference type="ARBA" id="ARBA00022679"/>
    </source>
</evidence>
<gene>
    <name evidence="12" type="ORF">U7230_01380</name>
</gene>
<protein>
    <recommendedName>
        <fullName evidence="5 9">Riboflavin synthase</fullName>
        <ecNumber evidence="4 9">2.5.1.9</ecNumber>
    </recommendedName>
</protein>
<feature type="repeat" description="Lumazine-binding" evidence="10">
    <location>
        <begin position="99"/>
        <end position="195"/>
    </location>
</feature>
<dbReference type="InterPro" id="IPR017938">
    <property type="entry name" value="Riboflavin_synthase-like_b-brl"/>
</dbReference>
<proteinExistence type="predicted"/>
<evidence type="ECO:0000256" key="6">
    <source>
        <dbReference type="ARBA" id="ARBA00022619"/>
    </source>
</evidence>
<dbReference type="PANTHER" id="PTHR21098">
    <property type="entry name" value="RIBOFLAVIN SYNTHASE ALPHA CHAIN"/>
    <property type="match status" value="1"/>
</dbReference>
<dbReference type="InterPro" id="IPR023366">
    <property type="entry name" value="ATP_synth_asu-like_sf"/>
</dbReference>
<dbReference type="PANTHER" id="PTHR21098:SF12">
    <property type="entry name" value="RIBOFLAVIN SYNTHASE"/>
    <property type="match status" value="1"/>
</dbReference>
<keyword evidence="13" id="KW-1185">Reference proteome</keyword>
<dbReference type="InterPro" id="IPR001783">
    <property type="entry name" value="Lumazine-bd"/>
</dbReference>
<comment type="function">
    <text evidence="2">Catalyzes the dismutation of two molecules of 6,7-dimethyl-8-ribityllumazine, resulting in the formation of riboflavin and 5-amino-6-(D-ribitylamino)uracil.</text>
</comment>
<dbReference type="GO" id="GO:0004746">
    <property type="term" value="F:riboflavin synthase activity"/>
    <property type="evidence" value="ECO:0007669"/>
    <property type="project" value="UniProtKB-EC"/>
</dbReference>
<evidence type="ECO:0000259" key="11">
    <source>
        <dbReference type="PROSITE" id="PS51177"/>
    </source>
</evidence>
<dbReference type="EMBL" id="CP141615">
    <property type="protein sequence ID" value="WRP17698.1"/>
    <property type="molecule type" value="Genomic_DNA"/>
</dbReference>
<dbReference type="InterPro" id="IPR026017">
    <property type="entry name" value="Lumazine-bd_dom"/>
</dbReference>
<dbReference type="SUPFAM" id="SSF63380">
    <property type="entry name" value="Riboflavin synthase domain-like"/>
    <property type="match status" value="2"/>
</dbReference>
<name>A0ABZ1C058_9FIRM</name>
<dbReference type="PROSITE" id="PS51177">
    <property type="entry name" value="LUMAZINE_BIND"/>
    <property type="match status" value="2"/>
</dbReference>
<comment type="catalytic activity">
    <reaction evidence="1">
        <text>2 6,7-dimethyl-8-(1-D-ribityl)lumazine + H(+) = 5-amino-6-(D-ribitylamino)uracil + riboflavin</text>
        <dbReference type="Rhea" id="RHEA:20772"/>
        <dbReference type="ChEBI" id="CHEBI:15378"/>
        <dbReference type="ChEBI" id="CHEBI:15934"/>
        <dbReference type="ChEBI" id="CHEBI:57986"/>
        <dbReference type="ChEBI" id="CHEBI:58201"/>
        <dbReference type="EC" id="2.5.1.9"/>
    </reaction>
</comment>
<dbReference type="Pfam" id="PF00677">
    <property type="entry name" value="Lum_binding"/>
    <property type="match status" value="2"/>
</dbReference>
<evidence type="ECO:0000256" key="1">
    <source>
        <dbReference type="ARBA" id="ARBA00000968"/>
    </source>
</evidence>
<keyword evidence="6" id="KW-0686">Riboflavin biosynthesis</keyword>
<dbReference type="Proteomes" id="UP001332192">
    <property type="component" value="Chromosome"/>
</dbReference>
<dbReference type="RefSeq" id="WP_324716968.1">
    <property type="nucleotide sequence ID" value="NZ_CP141615.1"/>
</dbReference>
<feature type="repeat" description="Lumazine-binding" evidence="10">
    <location>
        <begin position="1"/>
        <end position="98"/>
    </location>
</feature>
<evidence type="ECO:0000256" key="10">
    <source>
        <dbReference type="PROSITE-ProRule" id="PRU00524"/>
    </source>
</evidence>
<feature type="domain" description="Lumazine-binding" evidence="11">
    <location>
        <begin position="1"/>
        <end position="98"/>
    </location>
</feature>
<sequence>MFSGIVEATGRVVALVPAAGGSRVLEVETPWAGERPAVGESVAVDGVCLTVERRRGVVLAFSLSPETLARSTLGDAAAVGRRVNLERSLALGQPLGGHLVLGHVDAVAEVAFVRPAGEGKEIGFRIPDTVAPLVALKGSVAINGVSLTVAGLFDGGFWAALVPYTLDHTNLGDLRAGARVNFEADVLARYVARQLEALAAGRALTPGAGVTLALLADHGFLQDREQGGE</sequence>
<dbReference type="EC" id="2.5.1.9" evidence="4 9"/>
<dbReference type="NCBIfam" id="NF006767">
    <property type="entry name" value="PRK09289.1"/>
    <property type="match status" value="1"/>
</dbReference>
<reference evidence="12 13" key="1">
    <citation type="journal article" date="2024" name="Front. Microbiol.">
        <title>Novel thermophilic genera Geochorda gen. nov. and Carboxydochorda gen. nov. from the deep terrestrial subsurface reveal the ecophysiological diversity in the class Limnochordia.</title>
        <authorList>
            <person name="Karnachuk O.V."/>
            <person name="Lukina A.P."/>
            <person name="Avakyan M.R."/>
            <person name="Kadnikov V.V."/>
            <person name="Begmatov S."/>
            <person name="Beletsky A.V."/>
            <person name="Vlasova K.G."/>
            <person name="Novikov A.A."/>
            <person name="Shcherbakova V.A."/>
            <person name="Mardanov A.V."/>
            <person name="Ravin N.V."/>
        </authorList>
    </citation>
    <scope>NUCLEOTIDE SEQUENCE [LARGE SCALE GENOMIC DNA]</scope>
    <source>
        <strain evidence="12 13">L945</strain>
    </source>
</reference>
<evidence type="ECO:0000256" key="2">
    <source>
        <dbReference type="ARBA" id="ARBA00002803"/>
    </source>
</evidence>
<comment type="pathway">
    <text evidence="3">Cofactor biosynthesis; riboflavin biosynthesis; riboflavin from 2-hydroxy-3-oxobutyl phosphate and 5-amino-6-(D-ribitylamino)uracil: step 2/2.</text>
</comment>
<evidence type="ECO:0000256" key="9">
    <source>
        <dbReference type="NCBIfam" id="TIGR00187"/>
    </source>
</evidence>
<evidence type="ECO:0000256" key="5">
    <source>
        <dbReference type="ARBA" id="ARBA00013950"/>
    </source>
</evidence>
<feature type="domain" description="Lumazine-binding" evidence="11">
    <location>
        <begin position="99"/>
        <end position="195"/>
    </location>
</feature>
<dbReference type="PIRSF" id="PIRSF000498">
    <property type="entry name" value="Riboflavin_syn_A"/>
    <property type="match status" value="1"/>
</dbReference>
<keyword evidence="8" id="KW-0677">Repeat</keyword>
<dbReference type="CDD" id="cd00402">
    <property type="entry name" value="Riboflavin_synthase_like"/>
    <property type="match status" value="1"/>
</dbReference>
<organism evidence="12 13">
    <name type="scientific">Carboxydichorda subterranea</name>
    <dbReference type="NCBI Taxonomy" id="3109565"/>
    <lineage>
        <taxon>Bacteria</taxon>
        <taxon>Bacillati</taxon>
        <taxon>Bacillota</taxon>
        <taxon>Limnochordia</taxon>
        <taxon>Limnochordales</taxon>
        <taxon>Geochordaceae</taxon>
        <taxon>Carboxydichorda</taxon>
    </lineage>
</organism>
<evidence type="ECO:0000256" key="3">
    <source>
        <dbReference type="ARBA" id="ARBA00004887"/>
    </source>
</evidence>
<evidence type="ECO:0000313" key="13">
    <source>
        <dbReference type="Proteomes" id="UP001332192"/>
    </source>
</evidence>
<dbReference type="NCBIfam" id="TIGR00187">
    <property type="entry name" value="ribE"/>
    <property type="match status" value="1"/>
</dbReference>
<evidence type="ECO:0000313" key="12">
    <source>
        <dbReference type="EMBL" id="WRP17698.1"/>
    </source>
</evidence>